<protein>
    <submittedName>
        <fullName evidence="2">Terminase small subunit</fullName>
    </submittedName>
</protein>
<dbReference type="RefSeq" id="YP_009194456.1">
    <property type="nucleotide sequence ID" value="NC_028750.1"/>
</dbReference>
<dbReference type="Gene3D" id="1.10.287.1060">
    <property type="entry name" value="ESAT-6-like"/>
    <property type="match status" value="1"/>
</dbReference>
<dbReference type="Proteomes" id="UP000203408">
    <property type="component" value="Segment"/>
</dbReference>
<name>A0A0K1LPM6_9CAUD</name>
<dbReference type="GeneID" id="26613395"/>
<proteinExistence type="predicted"/>
<dbReference type="Pfam" id="PF11053">
    <property type="entry name" value="DNA_Packaging"/>
    <property type="match status" value="1"/>
</dbReference>
<keyword evidence="3" id="KW-1185">Reference proteome</keyword>
<dbReference type="InterPro" id="IPR020342">
    <property type="entry name" value="Phage_T4_Gp16_DNA-pack"/>
</dbReference>
<dbReference type="KEGG" id="vg:26613395"/>
<gene>
    <name evidence="2" type="ORF">CPT_Matisse212</name>
</gene>
<evidence type="ECO:0000313" key="3">
    <source>
        <dbReference type="Proteomes" id="UP000203408"/>
    </source>
</evidence>
<evidence type="ECO:0000256" key="1">
    <source>
        <dbReference type="SAM" id="MobiDB-lite"/>
    </source>
</evidence>
<feature type="region of interest" description="Disordered" evidence="1">
    <location>
        <begin position="160"/>
        <end position="179"/>
    </location>
</feature>
<sequence>MEEFSVKQLLDLENLPGAETGEEMVVYEKLELVDVESHPADRKPDLEEDYALARKTAHYMNQMIMDMAQIALHNAKNSESPRHVEVFTTLMNQLNNSNQGLMKIHKEMREITEETTKPGSEKGNGGGNEMNIENATVFVGSPTELMQKYGSAYEPKEGFINGEAVEVNPDGNGTDDRSE</sequence>
<dbReference type="EMBL" id="KT001918">
    <property type="protein sequence ID" value="AKU44516.1"/>
    <property type="molecule type" value="Genomic_DNA"/>
</dbReference>
<accession>A0A0K1LPM6</accession>
<reference evidence="2 3" key="1">
    <citation type="journal article" date="2015" name="Genome Announc.">
        <title>Complete Genome Sequence of Carbapenemase-Producing Klebsiella pneumoniae Myophage Matisse.</title>
        <authorList>
            <person name="Provasek V.E."/>
            <person name="Lessor L.E."/>
            <person name="Cahill J.L."/>
            <person name="Rasche E.S."/>
            <person name="Kuty Everett G.F."/>
        </authorList>
    </citation>
    <scope>NUCLEOTIDE SEQUENCE [LARGE SCALE GENOMIC DNA]</scope>
</reference>
<organism evidence="2 3">
    <name type="scientific">Klebsiella phage Matisse</name>
    <dbReference type="NCBI Taxonomy" id="1675607"/>
    <lineage>
        <taxon>Viruses</taxon>
        <taxon>Duplodnaviria</taxon>
        <taxon>Heunggongvirae</taxon>
        <taxon>Uroviricota</taxon>
        <taxon>Caudoviricetes</taxon>
        <taxon>Pantevenvirales</taxon>
        <taxon>Straboviridae</taxon>
        <taxon>Slopekvirus</taxon>
        <taxon>Slopekvirus matisse</taxon>
    </lineage>
</organism>
<evidence type="ECO:0000313" key="2">
    <source>
        <dbReference type="EMBL" id="AKU44516.1"/>
    </source>
</evidence>